<proteinExistence type="predicted"/>
<protein>
    <submittedName>
        <fullName evidence="2">Uncharacterized protein</fullName>
    </submittedName>
</protein>
<keyword evidence="1" id="KW-1133">Transmembrane helix</keyword>
<dbReference type="EMBL" id="CAHR02000091">
    <property type="protein sequence ID" value="CCG82593.1"/>
    <property type="molecule type" value="Genomic_DNA"/>
</dbReference>
<name>R4X9W6_TAPDE</name>
<organism evidence="2 3">
    <name type="scientific">Taphrina deformans (strain PYCC 5710 / ATCC 11124 / CBS 356.35 / IMI 108563 / JCM 9778 / NBRC 8474)</name>
    <name type="common">Peach leaf curl fungus</name>
    <name type="synonym">Lalaria deformans</name>
    <dbReference type="NCBI Taxonomy" id="1097556"/>
    <lineage>
        <taxon>Eukaryota</taxon>
        <taxon>Fungi</taxon>
        <taxon>Dikarya</taxon>
        <taxon>Ascomycota</taxon>
        <taxon>Taphrinomycotina</taxon>
        <taxon>Taphrinomycetes</taxon>
        <taxon>Taphrinales</taxon>
        <taxon>Taphrinaceae</taxon>
        <taxon>Taphrina</taxon>
    </lineage>
</organism>
<feature type="transmembrane region" description="Helical" evidence="1">
    <location>
        <begin position="53"/>
        <end position="74"/>
    </location>
</feature>
<dbReference type="OrthoDB" id="206005at2759"/>
<gene>
    <name evidence="2" type="ORF">TAPDE_002625</name>
</gene>
<feature type="transmembrane region" description="Helical" evidence="1">
    <location>
        <begin position="23"/>
        <end position="41"/>
    </location>
</feature>
<dbReference type="VEuPathDB" id="FungiDB:TAPDE_002625"/>
<keyword evidence="3" id="KW-1185">Reference proteome</keyword>
<dbReference type="Proteomes" id="UP000013776">
    <property type="component" value="Unassembled WGS sequence"/>
</dbReference>
<reference evidence="2 3" key="1">
    <citation type="journal article" date="2013" name="MBio">
        <title>Genome sequencing of the plant pathogen Taphrina deformans, the causal agent of peach leaf curl.</title>
        <authorList>
            <person name="Cisse O.H."/>
            <person name="Almeida J.M.G.C.F."/>
            <person name="Fonseca A."/>
            <person name="Kumar A.A."/>
            <person name="Salojaervi J."/>
            <person name="Overmyer K."/>
            <person name="Hauser P.M."/>
            <person name="Pagni M."/>
        </authorList>
    </citation>
    <scope>NUCLEOTIDE SEQUENCE [LARGE SCALE GENOMIC DNA]</scope>
    <source>
        <strain evidence="3">PYCC 5710 / ATCC 11124 / CBS 356.35 / IMI 108563 / JCM 9778 / NBRC 8474</strain>
    </source>
</reference>
<sequence>MSPYSAYLSPVLELLQLALTTKVPGTSVPVIFVAHALRLSLAYQQQTRKTTSWLQGMFSVCALPMAGGLVSTMLTGSLPPFLQSDVVIPTYMVTYLVIHNSGFIRGLLNTMPPQVLEFMTMPADAILKGNNICGVGVDRITSHSSATVKHNWFAPILVGGSVGSAGFLSLTSLNLFSPVWTLNSRIDAVEWDLFGPYVLSFLYLACRGTNPQINNVVWSLSQGVIGGRKASYFTKDEARALIVLTQMGVSTLKSAGIWNGRFPGGFTGPVAPSRLTESKKLGSASKKDL</sequence>
<accession>R4X9W6</accession>
<comment type="caution">
    <text evidence="2">The sequence shown here is derived from an EMBL/GenBank/DDBJ whole genome shotgun (WGS) entry which is preliminary data.</text>
</comment>
<keyword evidence="1" id="KW-0812">Transmembrane</keyword>
<dbReference type="AlphaFoldDB" id="R4X9W6"/>
<keyword evidence="1" id="KW-0472">Membrane</keyword>
<evidence type="ECO:0000256" key="1">
    <source>
        <dbReference type="SAM" id="Phobius"/>
    </source>
</evidence>
<evidence type="ECO:0000313" key="2">
    <source>
        <dbReference type="EMBL" id="CCG82593.1"/>
    </source>
</evidence>
<feature type="transmembrane region" description="Helical" evidence="1">
    <location>
        <begin position="152"/>
        <end position="176"/>
    </location>
</feature>
<evidence type="ECO:0000313" key="3">
    <source>
        <dbReference type="Proteomes" id="UP000013776"/>
    </source>
</evidence>